<organism evidence="2">
    <name type="scientific">Eremomyces bilateralis CBS 781.70</name>
    <dbReference type="NCBI Taxonomy" id="1392243"/>
    <lineage>
        <taxon>Eukaryota</taxon>
        <taxon>Fungi</taxon>
        <taxon>Dikarya</taxon>
        <taxon>Ascomycota</taxon>
        <taxon>Pezizomycotina</taxon>
        <taxon>Dothideomycetes</taxon>
        <taxon>Dothideomycetes incertae sedis</taxon>
        <taxon>Eremomycetales</taxon>
        <taxon>Eremomycetaceae</taxon>
        <taxon>Eremomyces</taxon>
    </lineage>
</organism>
<sequence length="252" mass="28913">MAPATWADRPVPLLPTPQYLTKKSDDYTVQASVMATIHNAFIRCFNTIYLQALHVQPTDYPTFVGYAEAWVIGLASHHNGEEEHFFPELRKRTGDDQLMTENEEQHHRFHGGMERYRAYLAEVKRSRGCRDFDGRKLIGIMDSFKDALMEHLADEIPTIQALEKYAGKLDLNQLMEETAEHSMGSMPKLSVIPAVFLNHDVTYEGGLMADFGKFPAVMEFTLRRIFPLWNYEWWKFASCDKTGHPKGLHCVG</sequence>
<keyword evidence="3" id="KW-1185">Reference proteome</keyword>
<dbReference type="CDD" id="cd12108">
    <property type="entry name" value="Hr-like"/>
    <property type="match status" value="1"/>
</dbReference>
<gene>
    <name evidence="2 4" type="ORF">P152DRAFT_253719</name>
</gene>
<reference evidence="2 4" key="1">
    <citation type="submission" date="2020-01" db="EMBL/GenBank/DDBJ databases">
        <authorList>
            <consortium name="DOE Joint Genome Institute"/>
            <person name="Haridas S."/>
            <person name="Albert R."/>
            <person name="Binder M."/>
            <person name="Bloem J."/>
            <person name="Labutti K."/>
            <person name="Salamov A."/>
            <person name="Andreopoulos B."/>
            <person name="Baker S.E."/>
            <person name="Barry K."/>
            <person name="Bills G."/>
            <person name="Bluhm B.H."/>
            <person name="Cannon C."/>
            <person name="Castanera R."/>
            <person name="Culley D.E."/>
            <person name="Daum C."/>
            <person name="Ezra D."/>
            <person name="Gonzalez J.B."/>
            <person name="Henrissat B."/>
            <person name="Kuo A."/>
            <person name="Liang C."/>
            <person name="Lipzen A."/>
            <person name="Lutzoni F."/>
            <person name="Magnuson J."/>
            <person name="Mondo S."/>
            <person name="Nolan M."/>
            <person name="Ohm R."/>
            <person name="Pangilinan J."/>
            <person name="Park H.-J."/>
            <person name="Ramirez L."/>
            <person name="Alfaro M."/>
            <person name="Sun H."/>
            <person name="Tritt A."/>
            <person name="Yoshinaga Y."/>
            <person name="Zwiers L.-H."/>
            <person name="Turgeon B.G."/>
            <person name="Goodwin S.B."/>
            <person name="Spatafora J.W."/>
            <person name="Crous P.W."/>
            <person name="Grigoriev I.V."/>
        </authorList>
    </citation>
    <scope>NUCLEOTIDE SEQUENCE</scope>
    <source>
        <strain evidence="2 4">CBS 781.70</strain>
    </source>
</reference>
<protein>
    <recommendedName>
        <fullName evidence="1">Hemerythrin-like domain-containing protein</fullName>
    </recommendedName>
</protein>
<reference evidence="4" key="3">
    <citation type="submission" date="2025-04" db="UniProtKB">
        <authorList>
            <consortium name="RefSeq"/>
        </authorList>
    </citation>
    <scope>IDENTIFICATION</scope>
    <source>
        <strain evidence="4">CBS 781.70</strain>
    </source>
</reference>
<evidence type="ECO:0000313" key="2">
    <source>
        <dbReference type="EMBL" id="KAF1808215.1"/>
    </source>
</evidence>
<dbReference type="AlphaFoldDB" id="A0A6G1FQV5"/>
<dbReference type="Pfam" id="PF01814">
    <property type="entry name" value="Hemerythrin"/>
    <property type="match status" value="1"/>
</dbReference>
<reference evidence="4" key="2">
    <citation type="submission" date="2020-04" db="EMBL/GenBank/DDBJ databases">
        <authorList>
            <consortium name="NCBI Genome Project"/>
        </authorList>
    </citation>
    <scope>NUCLEOTIDE SEQUENCE</scope>
    <source>
        <strain evidence="4">CBS 781.70</strain>
    </source>
</reference>
<accession>A0A6G1FQV5</accession>
<dbReference type="OrthoDB" id="58416at2759"/>
<dbReference type="PANTHER" id="PTHR38048:SF2">
    <property type="entry name" value="HEMERYTHRIN-LIKE DOMAIN-CONTAINING PROTEIN"/>
    <property type="match status" value="1"/>
</dbReference>
<dbReference type="EMBL" id="ML975188">
    <property type="protein sequence ID" value="KAF1808215.1"/>
    <property type="molecule type" value="Genomic_DNA"/>
</dbReference>
<dbReference type="Gene3D" id="1.20.120.520">
    <property type="entry name" value="nmb1532 protein domain like"/>
    <property type="match status" value="1"/>
</dbReference>
<proteinExistence type="predicted"/>
<dbReference type="RefSeq" id="XP_033529846.1">
    <property type="nucleotide sequence ID" value="XM_033674723.1"/>
</dbReference>
<dbReference type="Proteomes" id="UP000504638">
    <property type="component" value="Unplaced"/>
</dbReference>
<evidence type="ECO:0000313" key="4">
    <source>
        <dbReference type="RefSeq" id="XP_033529846.1"/>
    </source>
</evidence>
<dbReference type="PANTHER" id="PTHR38048">
    <property type="entry name" value="EXPRESSED PROTEIN"/>
    <property type="match status" value="1"/>
</dbReference>
<evidence type="ECO:0000313" key="3">
    <source>
        <dbReference type="Proteomes" id="UP000504638"/>
    </source>
</evidence>
<dbReference type="InterPro" id="IPR012312">
    <property type="entry name" value="Hemerythrin-like"/>
</dbReference>
<name>A0A6G1FQV5_9PEZI</name>
<dbReference type="GeneID" id="54415293"/>
<evidence type="ECO:0000259" key="1">
    <source>
        <dbReference type="Pfam" id="PF01814"/>
    </source>
</evidence>
<dbReference type="InterPro" id="IPR053206">
    <property type="entry name" value="Dimeric_xanthone_biosynth"/>
</dbReference>
<feature type="domain" description="Hemerythrin-like" evidence="1">
    <location>
        <begin position="34"/>
        <end position="155"/>
    </location>
</feature>